<keyword evidence="2" id="KW-1185">Reference proteome</keyword>
<comment type="caution">
    <text evidence="1">The sequence shown here is derived from an EMBL/GenBank/DDBJ whole genome shotgun (WGS) entry which is preliminary data.</text>
</comment>
<reference evidence="1" key="1">
    <citation type="submission" date="2022-10" db="EMBL/GenBank/DDBJ databases">
        <title>Genome Sequence of Xylaria curta.</title>
        <authorList>
            <person name="Buettner E."/>
        </authorList>
    </citation>
    <scope>NUCLEOTIDE SEQUENCE</scope>
    <source>
        <strain evidence="1">Babe10</strain>
    </source>
</reference>
<sequence length="181" mass="19394">MYVLRIELVKGGWTDRYSEVDHCEDVPFDAPPDGIIKLIADLLGLCLDSLGPSGWLLNDAVQTGDDTTDFVGSLMHEVSAALEGLEETVYLRNLLSGPVKYLEEMARKAAAGVQDVNSAKPVAVRLNDPVAGALPLGLKAASRVSSHKVVSGGEVIQRSLREAGHLISQKVGSYSLERIVI</sequence>
<dbReference type="EMBL" id="JAPDGR010003632">
    <property type="protein sequence ID" value="KAJ2970540.1"/>
    <property type="molecule type" value="Genomic_DNA"/>
</dbReference>
<proteinExistence type="predicted"/>
<dbReference type="Proteomes" id="UP001143856">
    <property type="component" value="Unassembled WGS sequence"/>
</dbReference>
<organism evidence="1 2">
    <name type="scientific">Xylaria curta</name>
    <dbReference type="NCBI Taxonomy" id="42375"/>
    <lineage>
        <taxon>Eukaryota</taxon>
        <taxon>Fungi</taxon>
        <taxon>Dikarya</taxon>
        <taxon>Ascomycota</taxon>
        <taxon>Pezizomycotina</taxon>
        <taxon>Sordariomycetes</taxon>
        <taxon>Xylariomycetidae</taxon>
        <taxon>Xylariales</taxon>
        <taxon>Xylariaceae</taxon>
        <taxon>Xylaria</taxon>
    </lineage>
</organism>
<evidence type="ECO:0000313" key="2">
    <source>
        <dbReference type="Proteomes" id="UP001143856"/>
    </source>
</evidence>
<protein>
    <submittedName>
        <fullName evidence="1">Uncharacterized protein</fullName>
    </submittedName>
</protein>
<gene>
    <name evidence="1" type="ORF">NUW58_g9664</name>
</gene>
<accession>A0ACC1MUL7</accession>
<evidence type="ECO:0000313" key="1">
    <source>
        <dbReference type="EMBL" id="KAJ2970540.1"/>
    </source>
</evidence>
<name>A0ACC1MUL7_9PEZI</name>